<protein>
    <recommendedName>
        <fullName evidence="8">P-loop containing nucleoside triphosphate hydrolase protein</fullName>
    </recommendedName>
</protein>
<dbReference type="GO" id="GO:0005739">
    <property type="term" value="C:mitochondrion"/>
    <property type="evidence" value="ECO:0007669"/>
    <property type="project" value="TreeGrafter"/>
</dbReference>
<dbReference type="Gene3D" id="1.20.120.1240">
    <property type="entry name" value="Dynamin, middle domain"/>
    <property type="match status" value="1"/>
</dbReference>
<dbReference type="GO" id="GO:0016559">
    <property type="term" value="P:peroxisome fission"/>
    <property type="evidence" value="ECO:0007669"/>
    <property type="project" value="TreeGrafter"/>
</dbReference>
<evidence type="ECO:0000313" key="6">
    <source>
        <dbReference type="EMBL" id="RDX55087.1"/>
    </source>
</evidence>
<dbReference type="GO" id="GO:0006897">
    <property type="term" value="P:endocytosis"/>
    <property type="evidence" value="ECO:0007669"/>
    <property type="project" value="TreeGrafter"/>
</dbReference>
<evidence type="ECO:0000256" key="2">
    <source>
        <dbReference type="ARBA" id="ARBA00023134"/>
    </source>
</evidence>
<evidence type="ECO:0000313" key="7">
    <source>
        <dbReference type="Proteomes" id="UP000256964"/>
    </source>
</evidence>
<dbReference type="InterPro" id="IPR000375">
    <property type="entry name" value="Dynamin_stalk"/>
</dbReference>
<dbReference type="InterPro" id="IPR001401">
    <property type="entry name" value="Dynamin_GTPase"/>
</dbReference>
<dbReference type="GO" id="GO:0048312">
    <property type="term" value="P:intracellular distribution of mitochondria"/>
    <property type="evidence" value="ECO:0007669"/>
    <property type="project" value="TreeGrafter"/>
</dbReference>
<dbReference type="EMBL" id="KZ857383">
    <property type="protein sequence ID" value="RDX55087.1"/>
    <property type="molecule type" value="Genomic_DNA"/>
</dbReference>
<feature type="domain" description="GED" evidence="4">
    <location>
        <begin position="755"/>
        <end position="848"/>
    </location>
</feature>
<dbReference type="GO" id="GO:0005874">
    <property type="term" value="C:microtubule"/>
    <property type="evidence" value="ECO:0007669"/>
    <property type="project" value="TreeGrafter"/>
</dbReference>
<dbReference type="GO" id="GO:0016020">
    <property type="term" value="C:membrane"/>
    <property type="evidence" value="ECO:0007669"/>
    <property type="project" value="TreeGrafter"/>
</dbReference>
<feature type="region of interest" description="Disordered" evidence="3">
    <location>
        <begin position="611"/>
        <end position="680"/>
    </location>
</feature>
<dbReference type="SUPFAM" id="SSF52540">
    <property type="entry name" value="P-loop containing nucleoside triphosphate hydrolases"/>
    <property type="match status" value="1"/>
</dbReference>
<dbReference type="CDD" id="cd08771">
    <property type="entry name" value="DLP_1"/>
    <property type="match status" value="1"/>
</dbReference>
<evidence type="ECO:0000259" key="4">
    <source>
        <dbReference type="PROSITE" id="PS51388"/>
    </source>
</evidence>
<evidence type="ECO:0008006" key="8">
    <source>
        <dbReference type="Google" id="ProtNLM"/>
    </source>
</evidence>
<dbReference type="GO" id="GO:0005525">
    <property type="term" value="F:GTP binding"/>
    <property type="evidence" value="ECO:0007669"/>
    <property type="project" value="InterPro"/>
</dbReference>
<dbReference type="InterPro" id="IPR030381">
    <property type="entry name" value="G_DYNAMIN_dom"/>
</dbReference>
<reference evidence="6 7" key="1">
    <citation type="journal article" date="2018" name="Biotechnol. Biofuels">
        <title>Integrative visual omics of the white-rot fungus Polyporus brumalis exposes the biotechnological potential of its oxidative enzymes for delignifying raw plant biomass.</title>
        <authorList>
            <person name="Miyauchi S."/>
            <person name="Rancon A."/>
            <person name="Drula E."/>
            <person name="Hage H."/>
            <person name="Chaduli D."/>
            <person name="Favel A."/>
            <person name="Grisel S."/>
            <person name="Henrissat B."/>
            <person name="Herpoel-Gimbert I."/>
            <person name="Ruiz-Duenas F.J."/>
            <person name="Chevret D."/>
            <person name="Hainaut M."/>
            <person name="Lin J."/>
            <person name="Wang M."/>
            <person name="Pangilinan J."/>
            <person name="Lipzen A."/>
            <person name="Lesage-Meessen L."/>
            <person name="Navarro D."/>
            <person name="Riley R."/>
            <person name="Grigoriev I.V."/>
            <person name="Zhou S."/>
            <person name="Raouche S."/>
            <person name="Rosso M.N."/>
        </authorList>
    </citation>
    <scope>NUCLEOTIDE SEQUENCE [LARGE SCALE GENOMIC DNA]</scope>
    <source>
        <strain evidence="6 7">BRFM 1820</strain>
    </source>
</reference>
<dbReference type="Gene3D" id="3.40.50.300">
    <property type="entry name" value="P-loop containing nucleotide triphosphate hydrolases"/>
    <property type="match status" value="1"/>
</dbReference>
<dbReference type="InterPro" id="IPR027417">
    <property type="entry name" value="P-loop_NTPase"/>
</dbReference>
<dbReference type="STRING" id="139420.A0A371DRB6"/>
<dbReference type="InterPro" id="IPR022812">
    <property type="entry name" value="Dynamin"/>
</dbReference>
<dbReference type="PROSITE" id="PS51718">
    <property type="entry name" value="G_DYNAMIN_2"/>
    <property type="match status" value="1"/>
</dbReference>
<sequence length="848" mass="93263">MESQSSRHATLLNSDYGKSSKELIEFVGQLRALGAHIDLELPRIVVIGNQSAGKSSLVEAISGISVPRDAGTCTRCPMECRLAHSSEGWSCQIKIRWEYDGNTRLDEVEEEDFGPLLTDKGDVEPMLRRAQAAVLNPDSEPSKFLSMSEEDFKSGKSLKGPKSLLFSRNVVCVELKGPDLADLSFVDLPGIVQNAEADVVQLVEDLVRSYIEGNSLILVTLPMSDDIENQKAARLAKLADPSGSRTIGVLTKPDTLSSGSTKARSMWLEVLEGRRHSLRHGYYCTRQPDDDERTRGITGADARAAELSFFQSTAPWSSSTHQHRFGTANLVQNLSSLLTHIIRESLPRILDQVALQLESCNSQLAKLPPPITAEPTAFVLALVTSFCSELAQRVRGSPTNTAIVQSTRRTYEAFKMNIRASAPPFVPYKDQTQAPRDISQYLRVDTNDRSARSKQFAGKVYYLEDVKAHISSSITRELPGNVPYAAKLALLQDFQNSWHASALGCFEEVQDAFKESVKALVHEYFERYNALKTVVGPVTLELMKTCADTTVSQLKTILELETSPFTQNNHYFQESRDKWLAKYKDARAGKGPVERVTPAIAAPTPSLGSFSFSTSLTGTPAKAPTNPDPKPAPADAHHAKRVALSEPAGTLVTPQTTSPTPAPARPPTFFLSPGQRSAEQTPTVNAALAPAANPFEFANTASPRQPARVAPAPADDSARQQLVAETLANLAKLGYTGIGEDDLGKLNPPDIYEEELQVMAEVRAYFQVAYKRVIDYIPLSIDHHFLYAFVKQLQQLLFERLGLGTARSAERCNEYVAEEPTIVATRDELLTKKKRLENVQRALFNFGM</sequence>
<keyword evidence="7" id="KW-1185">Reference proteome</keyword>
<keyword evidence="2" id="KW-0342">GTP-binding</keyword>
<dbReference type="GO" id="GO:0008017">
    <property type="term" value="F:microtubule binding"/>
    <property type="evidence" value="ECO:0007669"/>
    <property type="project" value="TreeGrafter"/>
</dbReference>
<evidence type="ECO:0000256" key="3">
    <source>
        <dbReference type="SAM" id="MobiDB-lite"/>
    </source>
</evidence>
<dbReference type="PANTHER" id="PTHR11566">
    <property type="entry name" value="DYNAMIN"/>
    <property type="match status" value="1"/>
</dbReference>
<accession>A0A371DRB6</accession>
<dbReference type="Pfam" id="PF00350">
    <property type="entry name" value="Dynamin_N"/>
    <property type="match status" value="1"/>
</dbReference>
<dbReference type="PRINTS" id="PR00195">
    <property type="entry name" value="DYNAMIN"/>
</dbReference>
<evidence type="ECO:0000259" key="5">
    <source>
        <dbReference type="PROSITE" id="PS51718"/>
    </source>
</evidence>
<dbReference type="InterPro" id="IPR020850">
    <property type="entry name" value="GED_dom"/>
</dbReference>
<dbReference type="SMART" id="SM00053">
    <property type="entry name" value="DYNc"/>
    <property type="match status" value="1"/>
</dbReference>
<dbReference type="GO" id="GO:0003924">
    <property type="term" value="F:GTPase activity"/>
    <property type="evidence" value="ECO:0007669"/>
    <property type="project" value="InterPro"/>
</dbReference>
<evidence type="ECO:0000256" key="1">
    <source>
        <dbReference type="ARBA" id="ARBA00022741"/>
    </source>
</evidence>
<organism evidence="6 7">
    <name type="scientific">Lentinus brumalis</name>
    <dbReference type="NCBI Taxonomy" id="2498619"/>
    <lineage>
        <taxon>Eukaryota</taxon>
        <taxon>Fungi</taxon>
        <taxon>Dikarya</taxon>
        <taxon>Basidiomycota</taxon>
        <taxon>Agaricomycotina</taxon>
        <taxon>Agaricomycetes</taxon>
        <taxon>Polyporales</taxon>
        <taxon>Polyporaceae</taxon>
        <taxon>Lentinus</taxon>
    </lineage>
</organism>
<dbReference type="InterPro" id="IPR003130">
    <property type="entry name" value="GED"/>
</dbReference>
<keyword evidence="1" id="KW-0547">Nucleotide-binding</keyword>
<gene>
    <name evidence="6" type="ORF">OH76DRAFT_1372686</name>
</gene>
<name>A0A371DRB6_9APHY</name>
<proteinExistence type="predicted"/>
<feature type="domain" description="Dynamin-type G" evidence="5">
    <location>
        <begin position="38"/>
        <end position="347"/>
    </location>
</feature>
<dbReference type="PANTHER" id="PTHR11566:SF21">
    <property type="entry name" value="DYNAMIN RELATED PROTEIN 1, ISOFORM A"/>
    <property type="match status" value="1"/>
</dbReference>
<dbReference type="PROSITE" id="PS51388">
    <property type="entry name" value="GED"/>
    <property type="match status" value="1"/>
</dbReference>
<dbReference type="AlphaFoldDB" id="A0A371DRB6"/>
<dbReference type="GO" id="GO:0000266">
    <property type="term" value="P:mitochondrial fission"/>
    <property type="evidence" value="ECO:0007669"/>
    <property type="project" value="TreeGrafter"/>
</dbReference>
<feature type="compositionally biased region" description="Low complexity" evidence="3">
    <location>
        <begin position="611"/>
        <end position="625"/>
    </location>
</feature>
<dbReference type="Pfam" id="PF01031">
    <property type="entry name" value="Dynamin_M"/>
    <property type="match status" value="1"/>
</dbReference>
<dbReference type="OrthoDB" id="5061070at2759"/>
<dbReference type="Pfam" id="PF02212">
    <property type="entry name" value="GED"/>
    <property type="match status" value="1"/>
</dbReference>
<dbReference type="InterPro" id="IPR045063">
    <property type="entry name" value="Dynamin_N"/>
</dbReference>
<dbReference type="Proteomes" id="UP000256964">
    <property type="component" value="Unassembled WGS sequence"/>
</dbReference>